<dbReference type="EMBL" id="BAABAF010000001">
    <property type="protein sequence ID" value="GAA3754627.1"/>
    <property type="molecule type" value="Genomic_DNA"/>
</dbReference>
<dbReference type="Pfam" id="PF13454">
    <property type="entry name" value="NAD_binding_9"/>
    <property type="match status" value="1"/>
</dbReference>
<keyword evidence="3" id="KW-1185">Reference proteome</keyword>
<gene>
    <name evidence="2" type="ORF">GCM10022240_04600</name>
</gene>
<evidence type="ECO:0000313" key="2">
    <source>
        <dbReference type="EMBL" id="GAA3754627.1"/>
    </source>
</evidence>
<protein>
    <submittedName>
        <fullName evidence="2">FAD/NAD(P)-binding protein</fullName>
    </submittedName>
</protein>
<accession>A0ABP7G6F1</accession>
<dbReference type="SUPFAM" id="SSF51905">
    <property type="entry name" value="FAD/NAD(P)-binding domain"/>
    <property type="match status" value="1"/>
</dbReference>
<reference evidence="3" key="1">
    <citation type="journal article" date="2019" name="Int. J. Syst. Evol. Microbiol.">
        <title>The Global Catalogue of Microorganisms (GCM) 10K type strain sequencing project: providing services to taxonomists for standard genome sequencing and annotation.</title>
        <authorList>
            <consortium name="The Broad Institute Genomics Platform"/>
            <consortium name="The Broad Institute Genome Sequencing Center for Infectious Disease"/>
            <person name="Wu L."/>
            <person name="Ma J."/>
        </authorList>
    </citation>
    <scope>NUCLEOTIDE SEQUENCE [LARGE SCALE GENOMIC DNA]</scope>
    <source>
        <strain evidence="3">JCM 16950</strain>
    </source>
</reference>
<comment type="caution">
    <text evidence="2">The sequence shown here is derived from an EMBL/GenBank/DDBJ whole genome shotgun (WGS) entry which is preliminary data.</text>
</comment>
<dbReference type="InterPro" id="IPR052189">
    <property type="entry name" value="L-asp_N-monooxygenase_NS-form"/>
</dbReference>
<proteinExistence type="predicted"/>
<evidence type="ECO:0000259" key="1">
    <source>
        <dbReference type="Pfam" id="PF13454"/>
    </source>
</evidence>
<dbReference type="InterPro" id="IPR038732">
    <property type="entry name" value="HpyO/CreE_NAD-binding"/>
</dbReference>
<dbReference type="Proteomes" id="UP001500540">
    <property type="component" value="Unassembled WGS sequence"/>
</dbReference>
<organism evidence="2 3">
    <name type="scientific">Microbacterium kribbense</name>
    <dbReference type="NCBI Taxonomy" id="433645"/>
    <lineage>
        <taxon>Bacteria</taxon>
        <taxon>Bacillati</taxon>
        <taxon>Actinomycetota</taxon>
        <taxon>Actinomycetes</taxon>
        <taxon>Micrococcales</taxon>
        <taxon>Microbacteriaceae</taxon>
        <taxon>Microbacterium</taxon>
    </lineage>
</organism>
<name>A0ABP7G6F1_9MICO</name>
<dbReference type="PANTHER" id="PTHR40254:SF1">
    <property type="entry name" value="BLR0577 PROTEIN"/>
    <property type="match status" value="1"/>
</dbReference>
<evidence type="ECO:0000313" key="3">
    <source>
        <dbReference type="Proteomes" id="UP001500540"/>
    </source>
</evidence>
<sequence>MDVAARIALVGVGPRGVAVAARLVADRDALAPGTALTVHLIDGVAVGSGRTWRPDQSPYLLNNTYCAETTVFADETVPTTGPTGGGPSLAAWTQQVAAHPDAFADDLVREASAAHPWSFPSRRLQGAYYRWALHEVIARAPGDVTFLEHVGTVVALDDAADGAQLLTLADGTAITVDVVVLAQGLLTSDASTEALSLAAQASAHDVTYVAPGMPAERDWARLPAGERVIMRGLGANFFDLIGVLFEGRGGRFERAADGRLRYLPSGREPVVSAGSRRGLPYRGKAYYPDGLPAPIELARFSATRERDLLRAHAGRADVDAGVELLADIRADFRDLFEAAASARGLGERFDWPAIVFPAAGRTFDDEAAWEHFLDDYFTAELDRIHHPDTNPHKIVHRAMETARRRLARLVLAQVIDPASVVRDLQQSLLPDGLVLASGPPPERVERLIALRAAGLIEILGPGIAVEIGPGAVTATTAIPGQLRHARVLAEARMTLGNLRTCDDPLVRHLVTTGQARFHRVDAADAALETNTLDVTGDGFLMVDASGRPHPHRVVLGPPAGDVQFYSAIGAVPHTGDKMLAGADIAASHALRVVAGLAPPVCDRKGPLPAVPAPSPVPG</sequence>
<feature type="domain" description="FAD-dependent urate hydroxylase HpyO/Asp monooxygenase CreE-like FAD/NAD(P)-binding" evidence="1">
    <location>
        <begin position="8"/>
        <end position="184"/>
    </location>
</feature>
<dbReference type="PANTHER" id="PTHR40254">
    <property type="entry name" value="BLR0577 PROTEIN"/>
    <property type="match status" value="1"/>
</dbReference>
<dbReference type="InterPro" id="IPR036188">
    <property type="entry name" value="FAD/NAD-bd_sf"/>
</dbReference>